<evidence type="ECO:0000259" key="20">
    <source>
        <dbReference type="SMART" id="SM00918"/>
    </source>
</evidence>
<dbReference type="SUPFAM" id="SSF53822">
    <property type="entry name" value="Periplasmic binding protein-like I"/>
    <property type="match status" value="1"/>
</dbReference>
<evidence type="ECO:0000256" key="16">
    <source>
        <dbReference type="PIRSR" id="PIRSR601508-2"/>
    </source>
</evidence>
<evidence type="ECO:0000256" key="1">
    <source>
        <dbReference type="ARBA" id="ARBA00004651"/>
    </source>
</evidence>
<keyword evidence="13" id="KW-0407">Ion channel</keyword>
<evidence type="ECO:0000256" key="11">
    <source>
        <dbReference type="ARBA" id="ARBA00023257"/>
    </source>
</evidence>
<dbReference type="SUPFAM" id="SSF53850">
    <property type="entry name" value="Periplasmic binding protein-like II"/>
    <property type="match status" value="1"/>
</dbReference>
<keyword evidence="6" id="KW-0770">Synapse</keyword>
<dbReference type="Pfam" id="PF10613">
    <property type="entry name" value="Lig_chan-Glu_bd"/>
    <property type="match status" value="1"/>
</dbReference>
<feature type="binding site" evidence="15">
    <location>
        <position position="568"/>
    </location>
    <ligand>
        <name>L-glutamate</name>
        <dbReference type="ChEBI" id="CHEBI:29985"/>
    </ligand>
</feature>
<dbReference type="Proteomes" id="UP000001593">
    <property type="component" value="Unassembled WGS sequence"/>
</dbReference>
<evidence type="ECO:0000256" key="8">
    <source>
        <dbReference type="ARBA" id="ARBA00023136"/>
    </source>
</evidence>
<dbReference type="InterPro" id="IPR015683">
    <property type="entry name" value="Ionotropic_Glu_rcpt"/>
</dbReference>
<evidence type="ECO:0000256" key="15">
    <source>
        <dbReference type="PIRSR" id="PIRSR601508-1"/>
    </source>
</evidence>
<keyword evidence="8 17" id="KW-0472">Membrane</keyword>
<evidence type="ECO:0000256" key="6">
    <source>
        <dbReference type="ARBA" id="ARBA00023018"/>
    </source>
</evidence>
<keyword evidence="9" id="KW-0675">Receptor</keyword>
<dbReference type="SMART" id="SM00918">
    <property type="entry name" value="Lig_chan-Glu_bd"/>
    <property type="match status" value="1"/>
</dbReference>
<dbReference type="PRINTS" id="PR00177">
    <property type="entry name" value="NMDARECEPTOR"/>
</dbReference>
<evidence type="ECO:0000256" key="10">
    <source>
        <dbReference type="ARBA" id="ARBA00023180"/>
    </source>
</evidence>
<dbReference type="OMA" id="EWAWIFS"/>
<keyword evidence="4 17" id="KW-0812">Transmembrane</keyword>
<evidence type="ECO:0000256" key="2">
    <source>
        <dbReference type="ARBA" id="ARBA00022448"/>
    </source>
</evidence>
<reference evidence="21 22" key="1">
    <citation type="journal article" date="2007" name="Science">
        <title>Sea anemone genome reveals ancestral eumetazoan gene repertoire and genomic organization.</title>
        <authorList>
            <person name="Putnam N.H."/>
            <person name="Srivastava M."/>
            <person name="Hellsten U."/>
            <person name="Dirks B."/>
            <person name="Chapman J."/>
            <person name="Salamov A."/>
            <person name="Terry A."/>
            <person name="Shapiro H."/>
            <person name="Lindquist E."/>
            <person name="Kapitonov V.V."/>
            <person name="Jurka J."/>
            <person name="Genikhovich G."/>
            <person name="Grigoriev I.V."/>
            <person name="Lucas S.M."/>
            <person name="Steele R.E."/>
            <person name="Finnerty J.R."/>
            <person name="Technau U."/>
            <person name="Martindale M.Q."/>
            <person name="Rokhsar D.S."/>
        </authorList>
    </citation>
    <scope>NUCLEOTIDE SEQUENCE [LARGE SCALE GENOMIC DNA]</scope>
    <source>
        <strain evidence="22">CH2 X CH6</strain>
    </source>
</reference>
<keyword evidence="10" id="KW-0325">Glycoprotein</keyword>
<dbReference type="InterPro" id="IPR028082">
    <property type="entry name" value="Peripla_BP_I"/>
</dbReference>
<dbReference type="CDD" id="cd00998">
    <property type="entry name" value="PBP2_iGluR_ligand_binding"/>
    <property type="match status" value="1"/>
</dbReference>
<evidence type="ECO:0000256" key="3">
    <source>
        <dbReference type="ARBA" id="ARBA00022475"/>
    </source>
</evidence>
<keyword evidence="22" id="KW-1185">Reference proteome</keyword>
<keyword evidence="7" id="KW-0406">Ion transport</keyword>
<sequence length="892" mass="101705">MTARLLLCTLLIFQSSFRINSEEDIRVGAIFRLRKGVPHTTTPEELAFRIAIDQVNSNPSLLPSRKLKGYVERAEPEEDYDNIFMALSEQHIIIIIAKDEEVNKLLRQGISVLIGPMDSSTIPAIGPMLSIAQVPQILPLTSMDTSALDQNDYGYLLRMAPTEKLKAKVIVDIIQHFKWKRIAILGLRGDGCKEYSQGKNALRVLAREKEWDVVVDRLFPPDNKMPRMISPRQELNSLKHANVRIVVVFCPAWAVKHLLRYAMRFELIDEWAWIFSDLGQSDASAGHVYDSVLVAAQGIAKTLKQGAQISNEAMSVGFCSSNSETIKKGGNTLYRNMKKTMMPGFMSELGFEENGEARSASFDILNLRKEGTVKVYVSHFDILNLHKEGTVNVYVSYFDILNLHKEGTVKVYVSHFDILNLRKEGTVKVYVSQFDILNLHKEGTVKIGEWDTHSQLDMDNNTSVQWMSNKKKIPLDIPNYLKNKTIDVVAVLAPPFVMKKTGSGSNGTQEYEGLSIDMLEEMKQSLGFSYKLYLAPDGQFGSRSRTSNKWNGIMGEIIDDKAKLSIAPLTISSEGQTVVDFTHPYMTFGVAFVMRVKDVEENYFRFLTPYHSNLWLSICVMLFAMGIVLWIFSLLSPYGYYGRYAQHPRKHKFMEQRKTWMPDIQTAIDRVMNSNFAFISDRPILEYIARQPEYCGKLKVIGGQRESLFACKRKRKRGKCHNFLTFGSTYGYGFALPLNSPITNLFNMEIFRLQRDLIIDRLKHKWTYKTKCEMIDKMKEMSGKDSGGWVGAGLFLLRWMGWGSVVLTQVDAVGQHRTMCEAVSFRLGRVCKDIWCKEEKRRESSDTEDEATTEIPRNSHLSRWAVLRTKDDLVPMRTEANGSVYDVKEISL</sequence>
<dbReference type="GO" id="GO:0015276">
    <property type="term" value="F:ligand-gated monoatomic ion channel activity"/>
    <property type="evidence" value="ECO:0000318"/>
    <property type="project" value="GO_Central"/>
</dbReference>
<dbReference type="InterPro" id="IPR019594">
    <property type="entry name" value="Glu/Gly-bd"/>
</dbReference>
<evidence type="ECO:0000259" key="19">
    <source>
        <dbReference type="SMART" id="SM00079"/>
    </source>
</evidence>
<evidence type="ECO:0000313" key="22">
    <source>
        <dbReference type="Proteomes" id="UP000001593"/>
    </source>
</evidence>
<comment type="subcellular location">
    <subcellularLocation>
        <location evidence="1">Cell membrane</location>
        <topology evidence="1">Multi-pass membrane protein</topology>
    </subcellularLocation>
    <subcellularLocation>
        <location evidence="14">Postsynaptic cell membrane</location>
    </subcellularLocation>
</comment>
<evidence type="ECO:0000256" key="13">
    <source>
        <dbReference type="ARBA" id="ARBA00023303"/>
    </source>
</evidence>
<evidence type="ECO:0000256" key="4">
    <source>
        <dbReference type="ARBA" id="ARBA00022692"/>
    </source>
</evidence>
<accession>A7RPM2</accession>
<dbReference type="InterPro" id="IPR001828">
    <property type="entry name" value="ANF_lig-bd_rcpt"/>
</dbReference>
<protein>
    <recommendedName>
        <fullName evidence="23">Glutamate receptor</fullName>
    </recommendedName>
</protein>
<evidence type="ECO:0000256" key="12">
    <source>
        <dbReference type="ARBA" id="ARBA00023286"/>
    </source>
</evidence>
<gene>
    <name evidence="21" type="ORF">NEMVEDRAFT_v1g200214</name>
</gene>
<evidence type="ECO:0008006" key="23">
    <source>
        <dbReference type="Google" id="ProtNLM"/>
    </source>
</evidence>
<feature type="domain" description="Ionotropic glutamate receptor L-glutamate and glycine-binding" evidence="20">
    <location>
        <begin position="495"/>
        <end position="559"/>
    </location>
</feature>
<name>A7RPM2_NEMVE</name>
<keyword evidence="18" id="KW-0732">Signal</keyword>
<keyword evidence="12" id="KW-1071">Ligand-gated ion channel</keyword>
<dbReference type="Gene3D" id="3.40.190.10">
    <property type="entry name" value="Periplasmic binding protein-like II"/>
    <property type="match status" value="2"/>
</dbReference>
<evidence type="ECO:0000256" key="14">
    <source>
        <dbReference type="ARBA" id="ARBA00034100"/>
    </source>
</evidence>
<evidence type="ECO:0000256" key="18">
    <source>
        <dbReference type="SAM" id="SignalP"/>
    </source>
</evidence>
<evidence type="ECO:0000313" key="21">
    <source>
        <dbReference type="EMBL" id="EDO46596.1"/>
    </source>
</evidence>
<feature type="transmembrane region" description="Helical" evidence="17">
    <location>
        <begin position="614"/>
        <end position="641"/>
    </location>
</feature>
<evidence type="ECO:0000256" key="5">
    <source>
        <dbReference type="ARBA" id="ARBA00022989"/>
    </source>
</evidence>
<feature type="domain" description="Ionotropic glutamate receptor C-terminal" evidence="19">
    <location>
        <begin position="485"/>
        <end position="769"/>
    </location>
</feature>
<dbReference type="eggNOG" id="KOG1052">
    <property type="taxonomic scope" value="Eukaryota"/>
</dbReference>
<keyword evidence="5 17" id="KW-1133">Transmembrane helix</keyword>
<evidence type="ECO:0000256" key="9">
    <source>
        <dbReference type="ARBA" id="ARBA00023170"/>
    </source>
</evidence>
<keyword evidence="2" id="KW-0813">Transport</keyword>
<dbReference type="InParanoid" id="A7RPM2"/>
<dbReference type="InterPro" id="IPR001320">
    <property type="entry name" value="Iontro_rcpt_C"/>
</dbReference>
<dbReference type="PANTHER" id="PTHR18966">
    <property type="entry name" value="IONOTROPIC GLUTAMATE RECEPTOR"/>
    <property type="match status" value="1"/>
</dbReference>
<feature type="site" description="Interaction with the cone snail toxin Con-ikot-ikot" evidence="16">
    <location>
        <position position="543"/>
    </location>
</feature>
<dbReference type="AlphaFoldDB" id="A7RPM2"/>
<dbReference type="GO" id="GO:0038023">
    <property type="term" value="F:signaling receptor activity"/>
    <property type="evidence" value="ECO:0000318"/>
    <property type="project" value="GO_Central"/>
</dbReference>
<dbReference type="Pfam" id="PF01094">
    <property type="entry name" value="ANF_receptor"/>
    <property type="match status" value="2"/>
</dbReference>
<dbReference type="SMART" id="SM00079">
    <property type="entry name" value="PBPe"/>
    <property type="match status" value="1"/>
</dbReference>
<dbReference type="GO" id="GO:0005886">
    <property type="term" value="C:plasma membrane"/>
    <property type="evidence" value="ECO:0000318"/>
    <property type="project" value="GO_Central"/>
</dbReference>
<feature type="binding site" evidence="15">
    <location>
        <position position="570"/>
    </location>
    <ligand>
        <name>L-glutamate</name>
        <dbReference type="ChEBI" id="CHEBI:29985"/>
    </ligand>
</feature>
<feature type="chain" id="PRO_5002711983" description="Glutamate receptor" evidence="18">
    <location>
        <begin position="22"/>
        <end position="892"/>
    </location>
</feature>
<evidence type="ECO:0000256" key="7">
    <source>
        <dbReference type="ARBA" id="ARBA00023065"/>
    </source>
</evidence>
<dbReference type="EMBL" id="DS469526">
    <property type="protein sequence ID" value="EDO46596.1"/>
    <property type="molecule type" value="Genomic_DNA"/>
</dbReference>
<dbReference type="FunFam" id="3.40.190.10:FF:000024">
    <property type="entry name" value="Glutamate receptor, ionotropic, delta 1"/>
    <property type="match status" value="1"/>
</dbReference>
<proteinExistence type="predicted"/>
<dbReference type="PhylomeDB" id="A7RPM2"/>
<dbReference type="GO" id="GO:0045211">
    <property type="term" value="C:postsynaptic membrane"/>
    <property type="evidence" value="ECO:0007669"/>
    <property type="project" value="UniProtKB-SubCell"/>
</dbReference>
<dbReference type="HOGENOM" id="CLU_323975_0_0_1"/>
<feature type="signal peptide" evidence="18">
    <location>
        <begin position="1"/>
        <end position="21"/>
    </location>
</feature>
<organism evidence="21 22">
    <name type="scientific">Nematostella vectensis</name>
    <name type="common">Starlet sea anemone</name>
    <dbReference type="NCBI Taxonomy" id="45351"/>
    <lineage>
        <taxon>Eukaryota</taxon>
        <taxon>Metazoa</taxon>
        <taxon>Cnidaria</taxon>
        <taxon>Anthozoa</taxon>
        <taxon>Hexacorallia</taxon>
        <taxon>Actiniaria</taxon>
        <taxon>Edwardsiidae</taxon>
        <taxon>Nematostella</taxon>
    </lineage>
</organism>
<dbReference type="InterPro" id="IPR001508">
    <property type="entry name" value="Iono_Glu_rcpt_met"/>
</dbReference>
<keyword evidence="11" id="KW-0628">Postsynaptic cell membrane</keyword>
<evidence type="ECO:0000256" key="17">
    <source>
        <dbReference type="SAM" id="Phobius"/>
    </source>
</evidence>
<dbReference type="Gene3D" id="3.40.50.2300">
    <property type="match status" value="2"/>
</dbReference>
<keyword evidence="3" id="KW-1003">Cell membrane</keyword>